<dbReference type="OrthoDB" id="282393at2"/>
<dbReference type="InterPro" id="IPR009078">
    <property type="entry name" value="Ferritin-like_SF"/>
</dbReference>
<keyword evidence="3" id="KW-1185">Reference proteome</keyword>
<accession>F5RG43</accession>
<dbReference type="InterPro" id="IPR012347">
    <property type="entry name" value="Ferritin-like"/>
</dbReference>
<dbReference type="NCBIfam" id="TIGR02284">
    <property type="entry name" value="PA2169 family four-helix-bundle protein"/>
    <property type="match status" value="1"/>
</dbReference>
<dbReference type="InterPro" id="IPR019052">
    <property type="entry name" value="DUF2383"/>
</dbReference>
<dbReference type="Gene3D" id="1.20.1260.10">
    <property type="match status" value="1"/>
</dbReference>
<evidence type="ECO:0000313" key="2">
    <source>
        <dbReference type="EMBL" id="EGK70531.1"/>
    </source>
</evidence>
<dbReference type="Proteomes" id="UP000005019">
    <property type="component" value="Unassembled WGS sequence"/>
</dbReference>
<comment type="caution">
    <text evidence="2">The sequence shown here is derived from an EMBL/GenBank/DDBJ whole genome shotgun (WGS) entry which is preliminary data.</text>
</comment>
<reference evidence="2 3" key="1">
    <citation type="journal article" date="2011" name="J. Bacteriol.">
        <title>Genome sequence of Methyloversatilis universalis FAM5T, a methylotrophic representative of the order Rhodocyclales.</title>
        <authorList>
            <person name="Kittichotirat W."/>
            <person name="Good N.M."/>
            <person name="Hall R."/>
            <person name="Bringel F."/>
            <person name="Lajus A."/>
            <person name="Medigue C."/>
            <person name="Smalley N.E."/>
            <person name="Beck D."/>
            <person name="Bumgarner R."/>
            <person name="Vuilleumier S."/>
            <person name="Kalyuzhnaya M.G."/>
        </authorList>
    </citation>
    <scope>NUCLEOTIDE SEQUENCE [LARGE SCALE GENOMIC DNA]</scope>
    <source>
        <strain evidence="3">ATCC BAA-1314 / JCM 13912 / FAM5</strain>
    </source>
</reference>
<dbReference type="RefSeq" id="WP_008063860.1">
    <property type="nucleotide sequence ID" value="NZ_AFHG01000057.1"/>
</dbReference>
<dbReference type="AlphaFoldDB" id="F5RG43"/>
<name>F5RG43_METUF</name>
<dbReference type="InterPro" id="IPR016920">
    <property type="entry name" value="UCP029477"/>
</dbReference>
<organism evidence="2 3">
    <name type="scientific">Methyloversatilis universalis (strain ATCC BAA-1314 / DSM 25237 / JCM 13912 / CCUG 52030 / FAM5)</name>
    <dbReference type="NCBI Taxonomy" id="1000565"/>
    <lineage>
        <taxon>Bacteria</taxon>
        <taxon>Pseudomonadati</taxon>
        <taxon>Pseudomonadota</taxon>
        <taxon>Betaproteobacteria</taxon>
        <taxon>Nitrosomonadales</taxon>
        <taxon>Sterolibacteriaceae</taxon>
        <taxon>Methyloversatilis</taxon>
    </lineage>
</organism>
<dbReference type="SUPFAM" id="SSF47240">
    <property type="entry name" value="Ferritin-like"/>
    <property type="match status" value="1"/>
</dbReference>
<evidence type="ECO:0000313" key="3">
    <source>
        <dbReference type="Proteomes" id="UP000005019"/>
    </source>
</evidence>
<dbReference type="InterPro" id="IPR011971">
    <property type="entry name" value="CHP02284"/>
</dbReference>
<dbReference type="Pfam" id="PF09537">
    <property type="entry name" value="DUF2383"/>
    <property type="match status" value="1"/>
</dbReference>
<proteinExistence type="predicted"/>
<evidence type="ECO:0000259" key="1">
    <source>
        <dbReference type="Pfam" id="PF09537"/>
    </source>
</evidence>
<dbReference type="EMBL" id="AFHG01000057">
    <property type="protein sequence ID" value="EGK70531.1"/>
    <property type="molecule type" value="Genomic_DNA"/>
</dbReference>
<protein>
    <recommendedName>
        <fullName evidence="1">DUF2383 domain-containing protein</fullName>
    </recommendedName>
</protein>
<sequence length="150" mass="16588">MSAAHYTDTLNALIATCRDGEHGFNACATHAQASQLKTLFRERADAYRSAAETLQNVVSRSGVEPDASGSVSGALHRGWVSLRSTLPGDDNLAMLNEAERAEDRALTRYRDALSQSLPADIRLMVEHQLRAARQSHDRIRLLRDQYRAIA</sequence>
<gene>
    <name evidence="2" type="ORF">METUNv1_03438</name>
</gene>
<dbReference type="STRING" id="1000565.METUNv1_03438"/>
<feature type="domain" description="DUF2383" evidence="1">
    <location>
        <begin position="7"/>
        <end position="114"/>
    </location>
</feature>
<dbReference type="eggNOG" id="COG1633">
    <property type="taxonomic scope" value="Bacteria"/>
</dbReference>
<dbReference type="PIRSF" id="PIRSF029477">
    <property type="entry name" value="UCP029477"/>
    <property type="match status" value="1"/>
</dbReference>